<dbReference type="EMBL" id="JABUBU010000033">
    <property type="protein sequence ID" value="MBY6368662.1"/>
    <property type="molecule type" value="Genomic_DNA"/>
</dbReference>
<evidence type="ECO:0000256" key="2">
    <source>
        <dbReference type="ARBA" id="ARBA00022679"/>
    </source>
</evidence>
<proteinExistence type="predicted"/>
<dbReference type="PANTHER" id="PTHR46401">
    <property type="entry name" value="GLYCOSYLTRANSFERASE WBBK-RELATED"/>
    <property type="match status" value="1"/>
</dbReference>
<dbReference type="RefSeq" id="WP_222686151.1">
    <property type="nucleotide sequence ID" value="NZ_JABUBU010000033.1"/>
</dbReference>
<gene>
    <name evidence="4" type="ORF">HQ603_18090</name>
</gene>
<keyword evidence="5" id="KW-1185">Reference proteome</keyword>
<name>A0ABS7P9Z6_9NOCA</name>
<dbReference type="Gene3D" id="3.40.50.2000">
    <property type="entry name" value="Glycogen Phosphorylase B"/>
    <property type="match status" value="2"/>
</dbReference>
<keyword evidence="1" id="KW-0328">Glycosyltransferase</keyword>
<protein>
    <submittedName>
        <fullName evidence="4">Glycosyltransferase</fullName>
    </submittedName>
</protein>
<dbReference type="InterPro" id="IPR028098">
    <property type="entry name" value="Glyco_trans_4-like_N"/>
</dbReference>
<dbReference type="SUPFAM" id="SSF53756">
    <property type="entry name" value="UDP-Glycosyltransferase/glycogen phosphorylase"/>
    <property type="match status" value="1"/>
</dbReference>
<evidence type="ECO:0000259" key="3">
    <source>
        <dbReference type="Pfam" id="PF13579"/>
    </source>
</evidence>
<comment type="caution">
    <text evidence="4">The sequence shown here is derived from an EMBL/GenBank/DDBJ whole genome shotgun (WGS) entry which is preliminary data.</text>
</comment>
<accession>A0ABS7P9Z6</accession>
<dbReference type="Proteomes" id="UP000825228">
    <property type="component" value="Unassembled WGS sequence"/>
</dbReference>
<sequence length="399" mass="43138">MPRRVAILGTRGYPSYYGGFETLVRTLAPYLADTGWDVSVYSRPGAIELQDPARDHRIESITTRGLDSQSLSTLSFGATSALSAIRRRPDVALVMNVANGFWLPFLRAARIPTVVNVDGIEWEREKWGANAKRAFRVGAQLTASHATSLIFDSAGIADRWTTGFGRDGTTIAYGGTVPGELDVPPGLQSGAYALLVSRFVPENTVEEFLDAAAIIAREHDVVLVGSSGYGGELDARAERLAAENSRVHWLGHVHDDQHLFALWRHAGAYFHGHSVGGTNPALVQAMACGAPTVARDTVFNREVLGDHAIFVQPDVSAIAAAVTTLLRSRTVQRDLAAAAEARARRCYSWDSVCEQYDVLLRQHVARSDRWGRKDISGASSVSISAPGRFDANLPTASGQ</sequence>
<dbReference type="PANTHER" id="PTHR46401:SF8">
    <property type="entry name" value="BLL6006 PROTEIN"/>
    <property type="match status" value="1"/>
</dbReference>
<evidence type="ECO:0000313" key="5">
    <source>
        <dbReference type="Proteomes" id="UP000825228"/>
    </source>
</evidence>
<dbReference type="Pfam" id="PF13692">
    <property type="entry name" value="Glyco_trans_1_4"/>
    <property type="match status" value="1"/>
</dbReference>
<evidence type="ECO:0000256" key="1">
    <source>
        <dbReference type="ARBA" id="ARBA00022676"/>
    </source>
</evidence>
<evidence type="ECO:0000313" key="4">
    <source>
        <dbReference type="EMBL" id="MBY6368662.1"/>
    </source>
</evidence>
<organism evidence="4 5">
    <name type="scientific">Rhodococcoides corynebacterioides</name>
    <dbReference type="NCBI Taxonomy" id="53972"/>
    <lineage>
        <taxon>Bacteria</taxon>
        <taxon>Bacillati</taxon>
        <taxon>Actinomycetota</taxon>
        <taxon>Actinomycetes</taxon>
        <taxon>Mycobacteriales</taxon>
        <taxon>Nocardiaceae</taxon>
        <taxon>Rhodococcoides</taxon>
    </lineage>
</organism>
<dbReference type="Pfam" id="PF13579">
    <property type="entry name" value="Glyco_trans_4_4"/>
    <property type="match status" value="1"/>
</dbReference>
<reference evidence="4 5" key="1">
    <citation type="submission" date="2020-06" db="EMBL/GenBank/DDBJ databases">
        <title>Taxonomy, biology and ecology of Rhodococcus bacteria occurring in California pistachio and other woody hosts as revealed by genome sequence analyses.</title>
        <authorList>
            <person name="Gai Y."/>
            <person name="Riely B."/>
        </authorList>
    </citation>
    <scope>NUCLEOTIDE SEQUENCE [LARGE SCALE GENOMIC DNA]</scope>
    <source>
        <strain evidence="4 5">BP-281</strain>
    </source>
</reference>
<keyword evidence="2" id="KW-0808">Transferase</keyword>
<feature type="domain" description="Glycosyltransferase subfamily 4-like N-terminal" evidence="3">
    <location>
        <begin position="18"/>
        <end position="166"/>
    </location>
</feature>